<evidence type="ECO:0000256" key="1">
    <source>
        <dbReference type="ARBA" id="ARBA00005993"/>
    </source>
</evidence>
<dbReference type="SMART" id="SM00399">
    <property type="entry name" value="ZnF_C4"/>
    <property type="match status" value="1"/>
</dbReference>
<keyword evidence="7" id="KW-0804">Transcription</keyword>
<dbReference type="PANTHER" id="PTHR46397">
    <property type="entry name" value="NUCLEAR HORMONE RECEPTOR FAMILY-RELATED"/>
    <property type="match status" value="1"/>
</dbReference>
<dbReference type="PRINTS" id="PR00047">
    <property type="entry name" value="STROIDFINGER"/>
</dbReference>
<dbReference type="PROSITE" id="PS51030">
    <property type="entry name" value="NUCLEAR_REC_DBD_2"/>
    <property type="match status" value="1"/>
</dbReference>
<evidence type="ECO:0000256" key="10">
    <source>
        <dbReference type="SAM" id="Coils"/>
    </source>
</evidence>
<keyword evidence="4" id="KW-0862">Zinc</keyword>
<evidence type="ECO:0000256" key="9">
    <source>
        <dbReference type="ARBA" id="ARBA00023242"/>
    </source>
</evidence>
<dbReference type="AlphaFoldDB" id="A0A221CAV0"/>
<keyword evidence="2" id="KW-0479">Metal-binding</keyword>
<evidence type="ECO:0000256" key="2">
    <source>
        <dbReference type="ARBA" id="ARBA00022723"/>
    </source>
</evidence>
<accession>A0A221CAV0</accession>
<evidence type="ECO:0000259" key="11">
    <source>
        <dbReference type="PROSITE" id="PS51030"/>
    </source>
</evidence>
<comment type="similarity">
    <text evidence="1">Belongs to the nuclear hormone receptor family.</text>
</comment>
<keyword evidence="10" id="KW-0175">Coiled coil</keyword>
<dbReference type="GO" id="GO:0043565">
    <property type="term" value="F:sequence-specific DNA binding"/>
    <property type="evidence" value="ECO:0007669"/>
    <property type="project" value="InterPro"/>
</dbReference>
<dbReference type="GO" id="GO:0003700">
    <property type="term" value="F:DNA-binding transcription factor activity"/>
    <property type="evidence" value="ECO:0007669"/>
    <property type="project" value="InterPro"/>
</dbReference>
<dbReference type="EMBL" id="MF360802">
    <property type="protein sequence ID" value="ASL70486.1"/>
    <property type="molecule type" value="Genomic_DNA"/>
</dbReference>
<feature type="domain" description="Nuclear receptor" evidence="11">
    <location>
        <begin position="95"/>
        <end position="170"/>
    </location>
</feature>
<evidence type="ECO:0000256" key="7">
    <source>
        <dbReference type="ARBA" id="ARBA00023163"/>
    </source>
</evidence>
<keyword evidence="3" id="KW-0863">Zinc-finger</keyword>
<evidence type="ECO:0000256" key="3">
    <source>
        <dbReference type="ARBA" id="ARBA00022771"/>
    </source>
</evidence>
<evidence type="ECO:0000256" key="5">
    <source>
        <dbReference type="ARBA" id="ARBA00023015"/>
    </source>
</evidence>
<dbReference type="Gene3D" id="3.30.50.10">
    <property type="entry name" value="Erythroid Transcription Factor GATA-1, subunit A"/>
    <property type="match status" value="1"/>
</dbReference>
<dbReference type="InterPro" id="IPR013088">
    <property type="entry name" value="Znf_NHR/GATA"/>
</dbReference>
<dbReference type="GO" id="GO:0008270">
    <property type="term" value="F:zinc ion binding"/>
    <property type="evidence" value="ECO:0007669"/>
    <property type="project" value="UniProtKB-KW"/>
</dbReference>
<protein>
    <submittedName>
        <fullName evidence="12">Nuclear receptor</fullName>
    </submittedName>
</protein>
<keyword evidence="8 12" id="KW-0675">Receptor</keyword>
<name>A0A221CAV0_9BILA</name>
<evidence type="ECO:0000256" key="4">
    <source>
        <dbReference type="ARBA" id="ARBA00022833"/>
    </source>
</evidence>
<feature type="coiled-coil region" evidence="10">
    <location>
        <begin position="44"/>
        <end position="71"/>
    </location>
</feature>
<dbReference type="InterPro" id="IPR001628">
    <property type="entry name" value="Znf_hrmn_rcpt"/>
</dbReference>
<proteinExistence type="inferred from homology"/>
<organism evidence="12">
    <name type="scientific">Brachionus rotundiformis</name>
    <dbReference type="NCBI Taxonomy" id="96890"/>
    <lineage>
        <taxon>Eukaryota</taxon>
        <taxon>Metazoa</taxon>
        <taxon>Spiralia</taxon>
        <taxon>Gnathifera</taxon>
        <taxon>Rotifera</taxon>
        <taxon>Eurotatoria</taxon>
        <taxon>Monogononta</taxon>
        <taxon>Pseudotrocha</taxon>
        <taxon>Ploima</taxon>
        <taxon>Brachionidae</taxon>
        <taxon>Brachionus</taxon>
    </lineage>
</organism>
<dbReference type="SUPFAM" id="SSF57716">
    <property type="entry name" value="Glucocorticoid receptor-like (DNA-binding domain)"/>
    <property type="match status" value="1"/>
</dbReference>
<dbReference type="Pfam" id="PF00105">
    <property type="entry name" value="zf-C4"/>
    <property type="match status" value="1"/>
</dbReference>
<evidence type="ECO:0000256" key="6">
    <source>
        <dbReference type="ARBA" id="ARBA00023125"/>
    </source>
</evidence>
<keyword evidence="5" id="KW-0805">Transcription regulation</keyword>
<reference evidence="12" key="2">
    <citation type="submission" date="2017-06" db="EMBL/GenBank/DDBJ databases">
        <authorList>
            <person name="Kim H.J."/>
            <person name="Triplett B.A."/>
        </authorList>
    </citation>
    <scope>NUCLEOTIDE SEQUENCE</scope>
</reference>
<evidence type="ECO:0000256" key="8">
    <source>
        <dbReference type="ARBA" id="ARBA00023170"/>
    </source>
</evidence>
<keyword evidence="6" id="KW-0238">DNA-binding</keyword>
<sequence length="268" mass="31590">MNLKEIKEKFCVFLNDFSRQDFGQVVEFLKFVIAEFDDDSENIYKFLKKNKNNEENQEREKENAMEIKMEDWSDYEDQSEREFLKSLVKSSYCNSNICPVCESLESKTSIYGPDVCINCRSFFKRTYPIRESLECETNGRCNCVGLRIACRKCRFKKCLSVGMRFKVGRRGRPLRAYNRWPSAPEGSICVGCEISDSTVRYHYGKLMCIKCAKWYSGCRYDVLKVKRFKCINTDPIYQNRCYELFGAELNRCSKCRYEKIISAIESKF</sequence>
<evidence type="ECO:0000313" key="12">
    <source>
        <dbReference type="EMBL" id="ASL70486.1"/>
    </source>
</evidence>
<dbReference type="PANTHER" id="PTHR46397:SF5">
    <property type="entry name" value="NUCLEAR HORMONE RECEPTOR FAMILY MEMBER NHR-20"/>
    <property type="match status" value="1"/>
</dbReference>
<keyword evidence="9" id="KW-0539">Nucleus</keyword>
<reference evidence="12" key="1">
    <citation type="journal article" date="2017" name="Gen. Comp. Endocrinol.">
        <title>Genome-wide identification of nuclear receptor (NR) genes and the evolutionary significance of the NR1O subfamily in the monogonont rotifer Brachionus spp.</title>
        <authorList>
            <person name="Kim D.H."/>
            <person name="Kim H.S."/>
            <person name="Hwang D.S."/>
            <person name="Kim H.J."/>
            <person name="Hagiwara A."/>
            <person name="Lee J.S."/>
            <person name="Jeong C.B."/>
        </authorList>
    </citation>
    <scope>NUCLEOTIDE SEQUENCE</scope>
</reference>